<dbReference type="InterPro" id="IPR029787">
    <property type="entry name" value="Nucleotide_cyclase"/>
</dbReference>
<name>A0A3S4VTY7_MYCAU</name>
<organism evidence="2 3">
    <name type="scientific">Mycolicibacterium aurum</name>
    <name type="common">Mycobacterium aurum</name>
    <dbReference type="NCBI Taxonomy" id="1791"/>
    <lineage>
        <taxon>Bacteria</taxon>
        <taxon>Bacillati</taxon>
        <taxon>Actinomycetota</taxon>
        <taxon>Actinomycetes</taxon>
        <taxon>Mycobacteriales</taxon>
        <taxon>Mycobacteriaceae</taxon>
        <taxon>Mycolicibacterium</taxon>
    </lineage>
</organism>
<sequence>MHGPAAPYEASIEVPVLRALLGISEAVLRADYFDEVLEVIAEQARTALAAASLSICRWEPDRAAMRILVNVGDLAPHEQRWPEDVFYPVESYSNINALLRQGVSYAFALDDADCPPESRRALVGLGKESELAVPVMVAESMWGIIWATGAGSRKFGSADIQLLQAIAAHTAVAIGRSELLTTVWRYAYEDPLTGIANRRVIDQRLAEIDWERAYPVVLLCDLDGFKRINDRNGHPAGDQLLRDVARELDRQTATIDGAVAGRLGGDEFCVLLPDGTLASAQVFAIDATKAIRGAVGPDVSLSWGAAAAGPDIRDGQHLLAAADAALMESKRQGPARFSTGVSTTMVPGGIDRRDRLQGELRGVEQLAGIVVHALDRQPELTVPAALEILAMQVQQVISTSGWSISVCPEGSTTLRAVRSVDFVLRPESGLSVMTELGPGAYDVADYPATAQALAEGTTFVAAVGLEGSDAAEMALLSRFGYRAVLGVGVPAGRQAFLLEFFSHGGHQELVEIAPLIRVLANYCASKLSGSPLPHRPA</sequence>
<dbReference type="GO" id="GO:0043709">
    <property type="term" value="P:cell adhesion involved in single-species biofilm formation"/>
    <property type="evidence" value="ECO:0007669"/>
    <property type="project" value="TreeGrafter"/>
</dbReference>
<dbReference type="SMART" id="SM00267">
    <property type="entry name" value="GGDEF"/>
    <property type="match status" value="1"/>
</dbReference>
<evidence type="ECO:0000259" key="1">
    <source>
        <dbReference type="PROSITE" id="PS50887"/>
    </source>
</evidence>
<dbReference type="SMART" id="SM00065">
    <property type="entry name" value="GAF"/>
    <property type="match status" value="1"/>
</dbReference>
<dbReference type="SUPFAM" id="SSF55073">
    <property type="entry name" value="Nucleotide cyclase"/>
    <property type="match status" value="1"/>
</dbReference>
<dbReference type="GO" id="GO:0005886">
    <property type="term" value="C:plasma membrane"/>
    <property type="evidence" value="ECO:0007669"/>
    <property type="project" value="TreeGrafter"/>
</dbReference>
<proteinExistence type="predicted"/>
<dbReference type="PROSITE" id="PS50887">
    <property type="entry name" value="GGDEF"/>
    <property type="match status" value="1"/>
</dbReference>
<feature type="domain" description="GGDEF" evidence="1">
    <location>
        <begin position="213"/>
        <end position="342"/>
    </location>
</feature>
<dbReference type="EMBL" id="LR134356">
    <property type="protein sequence ID" value="VEG58519.1"/>
    <property type="molecule type" value="Genomic_DNA"/>
</dbReference>
<evidence type="ECO:0000313" key="3">
    <source>
        <dbReference type="Proteomes" id="UP000279306"/>
    </source>
</evidence>
<protein>
    <submittedName>
        <fullName evidence="2">Diguanylate cyclase</fullName>
    </submittedName>
</protein>
<dbReference type="KEGG" id="mauu:NCTC10437_05551"/>
<dbReference type="InterPro" id="IPR029016">
    <property type="entry name" value="GAF-like_dom_sf"/>
</dbReference>
<dbReference type="InterPro" id="IPR050469">
    <property type="entry name" value="Diguanylate_Cyclase"/>
</dbReference>
<dbReference type="Gene3D" id="3.30.450.40">
    <property type="match status" value="1"/>
</dbReference>
<dbReference type="Pfam" id="PF00990">
    <property type="entry name" value="GGDEF"/>
    <property type="match status" value="1"/>
</dbReference>
<dbReference type="PANTHER" id="PTHR45138:SF24">
    <property type="entry name" value="DIGUANYLATE CYCLASE DGCC-RELATED"/>
    <property type="match status" value="1"/>
</dbReference>
<dbReference type="Proteomes" id="UP000279306">
    <property type="component" value="Chromosome"/>
</dbReference>
<dbReference type="Pfam" id="PF01590">
    <property type="entry name" value="GAF"/>
    <property type="match status" value="1"/>
</dbReference>
<dbReference type="STRING" id="1791.GCA_001049355_05602"/>
<evidence type="ECO:0000313" key="2">
    <source>
        <dbReference type="EMBL" id="VEG58519.1"/>
    </source>
</evidence>
<dbReference type="NCBIfam" id="TIGR00254">
    <property type="entry name" value="GGDEF"/>
    <property type="match status" value="1"/>
</dbReference>
<dbReference type="GO" id="GO:1902201">
    <property type="term" value="P:negative regulation of bacterial-type flagellum-dependent cell motility"/>
    <property type="evidence" value="ECO:0007669"/>
    <property type="project" value="TreeGrafter"/>
</dbReference>
<dbReference type="InterPro" id="IPR000160">
    <property type="entry name" value="GGDEF_dom"/>
</dbReference>
<keyword evidence="3" id="KW-1185">Reference proteome</keyword>
<dbReference type="Gene3D" id="3.30.70.270">
    <property type="match status" value="1"/>
</dbReference>
<dbReference type="AlphaFoldDB" id="A0A3S4VTY7"/>
<accession>A0A3S4VTY7</accession>
<dbReference type="SUPFAM" id="SSF55781">
    <property type="entry name" value="GAF domain-like"/>
    <property type="match status" value="1"/>
</dbReference>
<dbReference type="CDD" id="cd01949">
    <property type="entry name" value="GGDEF"/>
    <property type="match status" value="1"/>
</dbReference>
<dbReference type="GO" id="GO:0052621">
    <property type="term" value="F:diguanylate cyclase activity"/>
    <property type="evidence" value="ECO:0007669"/>
    <property type="project" value="TreeGrafter"/>
</dbReference>
<dbReference type="PANTHER" id="PTHR45138">
    <property type="entry name" value="REGULATORY COMPONENTS OF SENSORY TRANSDUCTION SYSTEM"/>
    <property type="match status" value="1"/>
</dbReference>
<dbReference type="InterPro" id="IPR043128">
    <property type="entry name" value="Rev_trsase/Diguanyl_cyclase"/>
</dbReference>
<reference evidence="2 3" key="1">
    <citation type="submission" date="2018-12" db="EMBL/GenBank/DDBJ databases">
        <authorList>
            <consortium name="Pathogen Informatics"/>
        </authorList>
    </citation>
    <scope>NUCLEOTIDE SEQUENCE [LARGE SCALE GENOMIC DNA]</scope>
    <source>
        <strain evidence="2 3">NCTC10437</strain>
    </source>
</reference>
<gene>
    <name evidence="2" type="primary">cph2_6</name>
    <name evidence="2" type="ORF">NCTC10437_05551</name>
</gene>
<dbReference type="InterPro" id="IPR003018">
    <property type="entry name" value="GAF"/>
</dbReference>